<dbReference type="AlphaFoldDB" id="A0A202FDM9"/>
<comment type="caution">
    <text evidence="1">The sequence shown here is derived from an EMBL/GenBank/DDBJ whole genome shotgun (WGS) entry which is preliminary data.</text>
</comment>
<name>A0A202FDM9_9LACO</name>
<protein>
    <submittedName>
        <fullName evidence="1">Uncharacterized protein</fullName>
    </submittedName>
</protein>
<dbReference type="Proteomes" id="UP000196232">
    <property type="component" value="Unassembled WGS sequence"/>
</dbReference>
<organism evidence="1 2">
    <name type="scientific">Companilactobacillus bobalius</name>
    <dbReference type="NCBI Taxonomy" id="2801451"/>
    <lineage>
        <taxon>Bacteria</taxon>
        <taxon>Bacillati</taxon>
        <taxon>Bacillota</taxon>
        <taxon>Bacilli</taxon>
        <taxon>Lactobacillales</taxon>
        <taxon>Lactobacillaceae</taxon>
        <taxon>Companilactobacillus</taxon>
    </lineage>
</organism>
<reference evidence="1 2" key="1">
    <citation type="submission" date="2017-03" db="EMBL/GenBank/DDBJ databases">
        <title>Genome sequence of Lactobacillus bobalius KACC 16343.</title>
        <authorList>
            <person name="Chun J."/>
        </authorList>
    </citation>
    <scope>NUCLEOTIDE SEQUENCE [LARGE SCALE GENOMIC DNA]</scope>
    <source>
        <strain evidence="1 2">KACC 16343</strain>
    </source>
</reference>
<proteinExistence type="predicted"/>
<evidence type="ECO:0000313" key="1">
    <source>
        <dbReference type="EMBL" id="OVE98532.1"/>
    </source>
</evidence>
<dbReference type="EMBL" id="MYFM01000002">
    <property type="protein sequence ID" value="OVE98532.1"/>
    <property type="molecule type" value="Genomic_DNA"/>
</dbReference>
<sequence length="41" mass="4668">MTVLKDLSNFGGKINQNTNPVTQIELLDFLVYSDKRLINSK</sequence>
<accession>A0A202FDM9</accession>
<gene>
    <name evidence="1" type="ORF">LKACC16343_00688</name>
</gene>
<evidence type="ECO:0000313" key="2">
    <source>
        <dbReference type="Proteomes" id="UP000196232"/>
    </source>
</evidence>